<dbReference type="Gene3D" id="1.25.40.10">
    <property type="entry name" value="Tetratricopeptide repeat domain"/>
    <property type="match status" value="2"/>
</dbReference>
<dbReference type="AlphaFoldDB" id="A0AAE3MHI7"/>
<dbReference type="Pfam" id="PF13181">
    <property type="entry name" value="TPR_8"/>
    <property type="match status" value="1"/>
</dbReference>
<organism evidence="2 3">
    <name type="scientific">Plebeiibacterium marinum</name>
    <dbReference type="NCBI Taxonomy" id="2992111"/>
    <lineage>
        <taxon>Bacteria</taxon>
        <taxon>Pseudomonadati</taxon>
        <taxon>Bacteroidota</taxon>
        <taxon>Bacteroidia</taxon>
        <taxon>Marinilabiliales</taxon>
        <taxon>Marinilabiliaceae</taxon>
        <taxon>Plebeiibacterium</taxon>
    </lineage>
</organism>
<proteinExistence type="predicted"/>
<dbReference type="EMBL" id="JAPDPI010000064">
    <property type="protein sequence ID" value="MCW3807844.1"/>
    <property type="molecule type" value="Genomic_DNA"/>
</dbReference>
<dbReference type="RefSeq" id="WP_301202320.1">
    <property type="nucleotide sequence ID" value="NZ_JAPDPI010000064.1"/>
</dbReference>
<feature type="repeat" description="TPR" evidence="1">
    <location>
        <begin position="165"/>
        <end position="198"/>
    </location>
</feature>
<sequence>MTIRNTLILFTLGLFQIPIMAQQGDILKSEAIMYEGQEIYDKAAVTYEKAVTAYENESKTDTLSIFKAGQNYVRIDQYVKGIPFLKRCIDLNYAEPNVYYSLSQAYEKLKDSDNAESILAEGITKFPDSKADFTKKLGYLYFNSGKYEKAVSCLETALESEPENETFLYLYGSSLDKLKKYNESAAAFEKILATNPDHKKSITKLGLVYYKQTDDLYKKEKKRYESIKNPSRVDYHNFNQKLESISLGYKKALPMLEKAHQMSPKNKSIIGCLAVAYKRLDMKDKEAEMMKLLN</sequence>
<dbReference type="PANTHER" id="PTHR12558">
    <property type="entry name" value="CELL DIVISION CYCLE 16,23,27"/>
    <property type="match status" value="1"/>
</dbReference>
<dbReference type="InterPro" id="IPR019734">
    <property type="entry name" value="TPR_rpt"/>
</dbReference>
<gene>
    <name evidence="2" type="ORF">OM074_19625</name>
</gene>
<accession>A0AAE3MHI7</accession>
<dbReference type="InterPro" id="IPR011990">
    <property type="entry name" value="TPR-like_helical_dom_sf"/>
</dbReference>
<evidence type="ECO:0000313" key="2">
    <source>
        <dbReference type="EMBL" id="MCW3807844.1"/>
    </source>
</evidence>
<evidence type="ECO:0000256" key="1">
    <source>
        <dbReference type="PROSITE-ProRule" id="PRU00339"/>
    </source>
</evidence>
<name>A0AAE3MHI7_9BACT</name>
<protein>
    <submittedName>
        <fullName evidence="2">Tetratricopeptide repeat protein</fullName>
    </submittedName>
</protein>
<dbReference type="Pfam" id="PF13432">
    <property type="entry name" value="TPR_16"/>
    <property type="match status" value="1"/>
</dbReference>
<reference evidence="2" key="1">
    <citation type="submission" date="2022-10" db="EMBL/GenBank/DDBJ databases">
        <authorList>
            <person name="Yu W.X."/>
        </authorList>
    </citation>
    <scope>NUCLEOTIDE SEQUENCE</scope>
    <source>
        <strain evidence="2">D04</strain>
    </source>
</reference>
<dbReference type="PROSITE" id="PS50005">
    <property type="entry name" value="TPR"/>
    <property type="match status" value="2"/>
</dbReference>
<dbReference type="SMART" id="SM00028">
    <property type="entry name" value="TPR"/>
    <property type="match status" value="4"/>
</dbReference>
<dbReference type="SUPFAM" id="SSF48452">
    <property type="entry name" value="TPR-like"/>
    <property type="match status" value="1"/>
</dbReference>
<keyword evidence="1" id="KW-0802">TPR repeat</keyword>
<dbReference type="Proteomes" id="UP001207408">
    <property type="component" value="Unassembled WGS sequence"/>
</dbReference>
<dbReference type="PROSITE" id="PS50293">
    <property type="entry name" value="TPR_REGION"/>
    <property type="match status" value="1"/>
</dbReference>
<feature type="repeat" description="TPR" evidence="1">
    <location>
        <begin position="131"/>
        <end position="164"/>
    </location>
</feature>
<keyword evidence="3" id="KW-1185">Reference proteome</keyword>
<comment type="caution">
    <text evidence="2">The sequence shown here is derived from an EMBL/GenBank/DDBJ whole genome shotgun (WGS) entry which is preliminary data.</text>
</comment>
<evidence type="ECO:0000313" key="3">
    <source>
        <dbReference type="Proteomes" id="UP001207408"/>
    </source>
</evidence>
<dbReference type="PANTHER" id="PTHR12558:SF13">
    <property type="entry name" value="CELL DIVISION CYCLE PROTEIN 27 HOMOLOG"/>
    <property type="match status" value="1"/>
</dbReference>